<evidence type="ECO:0000256" key="9">
    <source>
        <dbReference type="SAM" id="SignalP"/>
    </source>
</evidence>
<dbReference type="KEGG" id="shr:105749995"/>
<dbReference type="Gene3D" id="2.60.40.10">
    <property type="entry name" value="Immunoglobulins"/>
    <property type="match status" value="2"/>
</dbReference>
<organism evidence="12 13">
    <name type="scientific">Sarcophilus harrisii</name>
    <name type="common">Tasmanian devil</name>
    <name type="synonym">Sarcophilus laniarius</name>
    <dbReference type="NCBI Taxonomy" id="9305"/>
    <lineage>
        <taxon>Eukaryota</taxon>
        <taxon>Metazoa</taxon>
        <taxon>Chordata</taxon>
        <taxon>Craniata</taxon>
        <taxon>Vertebrata</taxon>
        <taxon>Euteleostomi</taxon>
        <taxon>Mammalia</taxon>
        <taxon>Metatheria</taxon>
        <taxon>Dasyuromorphia</taxon>
        <taxon>Dasyuridae</taxon>
        <taxon>Sarcophilus</taxon>
    </lineage>
</organism>
<dbReference type="AlphaFoldDB" id="G3VH71"/>
<dbReference type="FunCoup" id="G3VH71">
    <property type="interactions" value="372"/>
</dbReference>
<dbReference type="InterPro" id="IPR040907">
    <property type="entry name" value="IL3Ra_N"/>
</dbReference>
<dbReference type="Pfam" id="PF18611">
    <property type="entry name" value="IL3Ra_N"/>
    <property type="match status" value="1"/>
</dbReference>
<dbReference type="OrthoDB" id="9835959at2759"/>
<dbReference type="Gene3D" id="2.60.40.3850">
    <property type="match status" value="1"/>
</dbReference>
<sequence>MADVIILLSFSMLPILAYSQIQKGEDLPIKNITIDMKTMLLRWTNVENVNNVTCSVKILSKLVYQMKATNNHRCKIKNFHSWCQGVDFVIEGFSGKRFSETFHLPQRGEEGTTKENVSCEIHDANFMGCKWTVRNTPGDIHYQFFYSQSPLTFVNRECPNYKTDSEGRRVGCHFDNLSEFPNPYPYHFLVTGTSNGREVQCTDDNISLWDIEIFKPPNVTINCTSLRCRLQWQIPKTIQFQDNAFEYQLQIQKIGDKNFSEVVFNIKRTTNYDYTISYGKYTVKIRTRKLFYKNWSEWSEPQEFGEEVRKDNSLPVIMSLLGIAFIMLLIMGYLCKRYYVLQKIIPTVLYIRRPS</sequence>
<dbReference type="GeneID" id="105749995"/>
<dbReference type="Ensembl" id="ENSSHAT00000002553.2">
    <property type="protein sequence ID" value="ENSSHAP00000002525.1"/>
    <property type="gene ID" value="ENSSHAG00000002236.2"/>
</dbReference>
<evidence type="ECO:0000256" key="6">
    <source>
        <dbReference type="ARBA" id="ARBA00023170"/>
    </source>
</evidence>
<dbReference type="InterPro" id="IPR013783">
    <property type="entry name" value="Ig-like_fold"/>
</dbReference>
<protein>
    <recommendedName>
        <fullName evidence="14">Type I cytokine receptor cytokine-binding domain-containing protein</fullName>
    </recommendedName>
</protein>
<dbReference type="Proteomes" id="UP000007648">
    <property type="component" value="Unassembled WGS sequence"/>
</dbReference>
<evidence type="ECO:0000256" key="7">
    <source>
        <dbReference type="ARBA" id="ARBA00023180"/>
    </source>
</evidence>
<accession>G3VH71</accession>
<feature type="domain" description="IL-3 receptor alpha chain N-terminal" evidence="11">
    <location>
        <begin position="29"/>
        <end position="101"/>
    </location>
</feature>
<proteinExistence type="predicted"/>
<keyword evidence="2 8" id="KW-0812">Transmembrane</keyword>
<keyword evidence="3 9" id="KW-0732">Signal</keyword>
<evidence type="ECO:0000256" key="3">
    <source>
        <dbReference type="ARBA" id="ARBA00022729"/>
    </source>
</evidence>
<evidence type="ECO:0000313" key="13">
    <source>
        <dbReference type="Proteomes" id="UP000007648"/>
    </source>
</evidence>
<keyword evidence="5 8" id="KW-0472">Membrane</keyword>
<dbReference type="Pfam" id="PF09240">
    <property type="entry name" value="IL6Ra-bind"/>
    <property type="match status" value="1"/>
</dbReference>
<keyword evidence="7" id="KW-0325">Glycoprotein</keyword>
<dbReference type="HOGENOM" id="CLU_039627_2_0_1"/>
<name>G3VH71_SARHA</name>
<feature type="chain" id="PRO_5003457831" description="Type I cytokine receptor cytokine-binding domain-containing protein" evidence="9">
    <location>
        <begin position="20"/>
        <end position="355"/>
    </location>
</feature>
<feature type="signal peptide" evidence="9">
    <location>
        <begin position="1"/>
        <end position="19"/>
    </location>
</feature>
<evidence type="ECO:0000313" key="12">
    <source>
        <dbReference type="Ensembl" id="ENSSHAP00000002525.1"/>
    </source>
</evidence>
<evidence type="ECO:0000256" key="2">
    <source>
        <dbReference type="ARBA" id="ARBA00022692"/>
    </source>
</evidence>
<dbReference type="STRING" id="9305.ENSSHAP00000002525"/>
<reference evidence="12" key="2">
    <citation type="submission" date="2025-08" db="UniProtKB">
        <authorList>
            <consortium name="Ensembl"/>
        </authorList>
    </citation>
    <scope>IDENTIFICATION</scope>
</reference>
<evidence type="ECO:0000256" key="5">
    <source>
        <dbReference type="ARBA" id="ARBA00023136"/>
    </source>
</evidence>
<dbReference type="SUPFAM" id="SSF49265">
    <property type="entry name" value="Fibronectin type III"/>
    <property type="match status" value="2"/>
</dbReference>
<evidence type="ECO:0008006" key="14">
    <source>
        <dbReference type="Google" id="ProtNLM"/>
    </source>
</evidence>
<dbReference type="InterPro" id="IPR036116">
    <property type="entry name" value="FN3_sf"/>
</dbReference>
<evidence type="ECO:0000256" key="8">
    <source>
        <dbReference type="SAM" id="Phobius"/>
    </source>
</evidence>
<evidence type="ECO:0000256" key="1">
    <source>
        <dbReference type="ARBA" id="ARBA00004479"/>
    </source>
</evidence>
<dbReference type="GO" id="GO:0009897">
    <property type="term" value="C:external side of plasma membrane"/>
    <property type="evidence" value="ECO:0007669"/>
    <property type="project" value="TreeGrafter"/>
</dbReference>
<comment type="subcellular location">
    <subcellularLocation>
        <location evidence="1">Membrane</location>
        <topology evidence="1">Single-pass type I membrane protein</topology>
    </subcellularLocation>
</comment>
<dbReference type="PANTHER" id="PTHR23037:SF46">
    <property type="entry name" value="INTERLEUKIN 5 RECEPTOR SUBUNIT ALPHA"/>
    <property type="match status" value="1"/>
</dbReference>
<dbReference type="PANTHER" id="PTHR23037">
    <property type="entry name" value="CYTOKINE RECEPTOR"/>
    <property type="match status" value="1"/>
</dbReference>
<evidence type="ECO:0000259" key="11">
    <source>
        <dbReference type="Pfam" id="PF18611"/>
    </source>
</evidence>
<reference evidence="12" key="3">
    <citation type="submission" date="2025-09" db="UniProtKB">
        <authorList>
            <consortium name="Ensembl"/>
        </authorList>
    </citation>
    <scope>IDENTIFICATION</scope>
</reference>
<dbReference type="RefSeq" id="XP_012401579.1">
    <property type="nucleotide sequence ID" value="XM_012546125.3"/>
</dbReference>
<dbReference type="InParanoid" id="G3VH71"/>
<dbReference type="eggNOG" id="ENOG502RZVR">
    <property type="taxonomic scope" value="Eukaryota"/>
</dbReference>
<dbReference type="GeneTree" id="ENSGT00520000055993"/>
<keyword evidence="6" id="KW-0675">Receptor</keyword>
<feature type="transmembrane region" description="Helical" evidence="8">
    <location>
        <begin position="316"/>
        <end position="335"/>
    </location>
</feature>
<dbReference type="OMA" id="FLTCSWE"/>
<reference evidence="12 13" key="1">
    <citation type="journal article" date="2011" name="Proc. Natl. Acad. Sci. U.S.A.">
        <title>Genetic diversity and population structure of the endangered marsupial Sarcophilus harrisii (Tasmanian devil).</title>
        <authorList>
            <person name="Miller W."/>
            <person name="Hayes V.M."/>
            <person name="Ratan A."/>
            <person name="Petersen D.C."/>
            <person name="Wittekindt N.E."/>
            <person name="Miller J."/>
            <person name="Walenz B."/>
            <person name="Knight J."/>
            <person name="Qi J."/>
            <person name="Zhao F."/>
            <person name="Wang Q."/>
            <person name="Bedoya-Reina O.C."/>
            <person name="Katiyar N."/>
            <person name="Tomsho L.P."/>
            <person name="Kasson L.M."/>
            <person name="Hardie R.A."/>
            <person name="Woodbridge P."/>
            <person name="Tindall E.A."/>
            <person name="Bertelsen M.F."/>
            <person name="Dixon D."/>
            <person name="Pyecroft S."/>
            <person name="Helgen K.M."/>
            <person name="Lesk A.M."/>
            <person name="Pringle T.H."/>
            <person name="Patterson N."/>
            <person name="Zhang Y."/>
            <person name="Kreiss A."/>
            <person name="Woods G.M."/>
            <person name="Jones M.E."/>
            <person name="Schuster S.C."/>
        </authorList>
    </citation>
    <scope>NUCLEOTIDE SEQUENCE [LARGE SCALE GENOMIC DNA]</scope>
</reference>
<dbReference type="InterPro" id="IPR015321">
    <property type="entry name" value="TypeI_recpt_CBD"/>
</dbReference>
<keyword evidence="13" id="KW-1185">Reference proteome</keyword>
<gene>
    <name evidence="12" type="primary">LOC105749995</name>
</gene>
<evidence type="ECO:0000259" key="10">
    <source>
        <dbReference type="Pfam" id="PF09240"/>
    </source>
</evidence>
<feature type="domain" description="Type I cytokine receptor cytokine-binding" evidence="10">
    <location>
        <begin position="116"/>
        <end position="208"/>
    </location>
</feature>
<dbReference type="GO" id="GO:0004896">
    <property type="term" value="F:cytokine receptor activity"/>
    <property type="evidence" value="ECO:0007669"/>
    <property type="project" value="TreeGrafter"/>
</dbReference>
<keyword evidence="4 8" id="KW-1133">Transmembrane helix</keyword>
<evidence type="ECO:0000256" key="4">
    <source>
        <dbReference type="ARBA" id="ARBA00022989"/>
    </source>
</evidence>